<organism evidence="4 5">
    <name type="scientific">Asparagus officinalis</name>
    <name type="common">Garden asparagus</name>
    <dbReference type="NCBI Taxonomy" id="4686"/>
    <lineage>
        <taxon>Eukaryota</taxon>
        <taxon>Viridiplantae</taxon>
        <taxon>Streptophyta</taxon>
        <taxon>Embryophyta</taxon>
        <taxon>Tracheophyta</taxon>
        <taxon>Spermatophyta</taxon>
        <taxon>Magnoliopsida</taxon>
        <taxon>Liliopsida</taxon>
        <taxon>Asparagales</taxon>
        <taxon>Asparagaceae</taxon>
        <taxon>Asparagoideae</taxon>
        <taxon>Asparagus</taxon>
    </lineage>
</organism>
<dbReference type="Pfam" id="PF02458">
    <property type="entry name" value="Transferase"/>
    <property type="match status" value="1"/>
</dbReference>
<dbReference type="GO" id="GO:0016746">
    <property type="term" value="F:acyltransferase activity"/>
    <property type="evidence" value="ECO:0007669"/>
    <property type="project" value="UniProtKB-KW"/>
</dbReference>
<protein>
    <submittedName>
        <fullName evidence="4">Uncharacterized protein</fullName>
    </submittedName>
</protein>
<keyword evidence="2" id="KW-0808">Transferase</keyword>
<dbReference type="InterPro" id="IPR050898">
    <property type="entry name" value="Plant_acyltransferase"/>
</dbReference>
<dbReference type="AlphaFoldDB" id="A0A5P1EGR7"/>
<keyword evidence="3" id="KW-0012">Acyltransferase</keyword>
<keyword evidence="5" id="KW-1185">Reference proteome</keyword>
<dbReference type="InterPro" id="IPR023213">
    <property type="entry name" value="CAT-like_dom_sf"/>
</dbReference>
<evidence type="ECO:0000256" key="3">
    <source>
        <dbReference type="ARBA" id="ARBA00023315"/>
    </source>
</evidence>
<dbReference type="Gene3D" id="3.30.559.10">
    <property type="entry name" value="Chloramphenicol acetyltransferase-like domain"/>
    <property type="match status" value="1"/>
</dbReference>
<dbReference type="Gramene" id="ONK64397">
    <property type="protein sequence ID" value="ONK64397"/>
    <property type="gene ID" value="A4U43_C07F25430"/>
</dbReference>
<evidence type="ECO:0000256" key="2">
    <source>
        <dbReference type="ARBA" id="ARBA00022679"/>
    </source>
</evidence>
<dbReference type="AntiFam" id="ANF00161">
    <property type="entry name" value="Shadow ORF (opposite leuA)"/>
</dbReference>
<gene>
    <name evidence="4" type="ORF">A4U43_C07F25430</name>
</gene>
<dbReference type="EMBL" id="CM007387">
    <property type="protein sequence ID" value="ONK64397.1"/>
    <property type="molecule type" value="Genomic_DNA"/>
</dbReference>
<sequence>MESFWSAVMAAPGACLPSRRVVSRIRMPNIQNYVQVLFVYRRGREAAKVIKQALSRALVPYYPVAGRLRRSRHRDDHKEVYCSDDGGGVVFIEASADRGLEDSGYYPDRLPLYDIPREQLLPSTPTEAEPHKPIFLMQVLNFSLTCDRLNSRTS</sequence>
<name>A0A5P1EGR7_ASPOF</name>
<dbReference type="PANTHER" id="PTHR31147">
    <property type="entry name" value="ACYL TRANSFERASE 4"/>
    <property type="match status" value="1"/>
</dbReference>
<accession>A0A5P1EGR7</accession>
<comment type="similarity">
    <text evidence="1">Belongs to the plant acyltransferase family.</text>
</comment>
<dbReference type="PANTHER" id="PTHR31147:SF1">
    <property type="entry name" value="ACYL TRANSFERASE 4"/>
    <property type="match status" value="1"/>
</dbReference>
<reference evidence="5" key="1">
    <citation type="journal article" date="2017" name="Nat. Commun.">
        <title>The asparagus genome sheds light on the origin and evolution of a young Y chromosome.</title>
        <authorList>
            <person name="Harkess A."/>
            <person name="Zhou J."/>
            <person name="Xu C."/>
            <person name="Bowers J.E."/>
            <person name="Van der Hulst R."/>
            <person name="Ayyampalayam S."/>
            <person name="Mercati F."/>
            <person name="Riccardi P."/>
            <person name="McKain M.R."/>
            <person name="Kakrana A."/>
            <person name="Tang H."/>
            <person name="Ray J."/>
            <person name="Groenendijk J."/>
            <person name="Arikit S."/>
            <person name="Mathioni S.M."/>
            <person name="Nakano M."/>
            <person name="Shan H."/>
            <person name="Telgmann-Rauber A."/>
            <person name="Kanno A."/>
            <person name="Yue Z."/>
            <person name="Chen H."/>
            <person name="Li W."/>
            <person name="Chen Y."/>
            <person name="Xu X."/>
            <person name="Zhang Y."/>
            <person name="Luo S."/>
            <person name="Chen H."/>
            <person name="Gao J."/>
            <person name="Mao Z."/>
            <person name="Pires J.C."/>
            <person name="Luo M."/>
            <person name="Kudrna D."/>
            <person name="Wing R.A."/>
            <person name="Meyers B.C."/>
            <person name="Yi K."/>
            <person name="Kong H."/>
            <person name="Lavrijsen P."/>
            <person name="Sunseri F."/>
            <person name="Falavigna A."/>
            <person name="Ye Y."/>
            <person name="Leebens-Mack J.H."/>
            <person name="Chen G."/>
        </authorList>
    </citation>
    <scope>NUCLEOTIDE SEQUENCE [LARGE SCALE GENOMIC DNA]</scope>
    <source>
        <strain evidence="5">cv. DH0086</strain>
    </source>
</reference>
<evidence type="ECO:0000256" key="1">
    <source>
        <dbReference type="ARBA" id="ARBA00009861"/>
    </source>
</evidence>
<evidence type="ECO:0000313" key="5">
    <source>
        <dbReference type="Proteomes" id="UP000243459"/>
    </source>
</evidence>
<proteinExistence type="inferred from homology"/>
<evidence type="ECO:0000313" key="4">
    <source>
        <dbReference type="EMBL" id="ONK64397.1"/>
    </source>
</evidence>
<dbReference type="Proteomes" id="UP000243459">
    <property type="component" value="Chromosome 7"/>
</dbReference>